<reference evidence="2" key="1">
    <citation type="submission" date="2021-03" db="EMBL/GenBank/DDBJ databases">
        <authorList>
            <person name="Bekaert M."/>
        </authorList>
    </citation>
    <scope>NUCLEOTIDE SEQUENCE</scope>
</reference>
<feature type="domain" description="3'-5' exonuclease" evidence="1">
    <location>
        <begin position="63"/>
        <end position="170"/>
    </location>
</feature>
<dbReference type="InterPro" id="IPR002562">
    <property type="entry name" value="3'-5'_exonuclease_dom"/>
</dbReference>
<dbReference type="Proteomes" id="UP000683360">
    <property type="component" value="Unassembled WGS sequence"/>
</dbReference>
<dbReference type="EMBL" id="CAJPWZ010002500">
    <property type="protein sequence ID" value="CAG2239025.1"/>
    <property type="molecule type" value="Genomic_DNA"/>
</dbReference>
<dbReference type="GO" id="GO:0003676">
    <property type="term" value="F:nucleic acid binding"/>
    <property type="evidence" value="ECO:0007669"/>
    <property type="project" value="InterPro"/>
</dbReference>
<dbReference type="AlphaFoldDB" id="A0A8S3U760"/>
<organism evidence="2 3">
    <name type="scientific">Mytilus edulis</name>
    <name type="common">Blue mussel</name>
    <dbReference type="NCBI Taxonomy" id="6550"/>
    <lineage>
        <taxon>Eukaryota</taxon>
        <taxon>Metazoa</taxon>
        <taxon>Spiralia</taxon>
        <taxon>Lophotrochozoa</taxon>
        <taxon>Mollusca</taxon>
        <taxon>Bivalvia</taxon>
        <taxon>Autobranchia</taxon>
        <taxon>Pteriomorphia</taxon>
        <taxon>Mytilida</taxon>
        <taxon>Mytiloidea</taxon>
        <taxon>Mytilidae</taxon>
        <taxon>Mytilinae</taxon>
        <taxon>Mytilus</taxon>
    </lineage>
</organism>
<accession>A0A8S3U760</accession>
<evidence type="ECO:0000313" key="2">
    <source>
        <dbReference type="EMBL" id="CAG2239025.1"/>
    </source>
</evidence>
<dbReference type="InterPro" id="IPR036397">
    <property type="entry name" value="RNaseH_sf"/>
</dbReference>
<keyword evidence="3" id="KW-1185">Reference proteome</keyword>
<evidence type="ECO:0000259" key="1">
    <source>
        <dbReference type="Pfam" id="PF01612"/>
    </source>
</evidence>
<proteinExistence type="predicted"/>
<dbReference type="Gene3D" id="3.30.420.10">
    <property type="entry name" value="Ribonuclease H-like superfamily/Ribonuclease H"/>
    <property type="match status" value="1"/>
</dbReference>
<dbReference type="GO" id="GO:0006139">
    <property type="term" value="P:nucleobase-containing compound metabolic process"/>
    <property type="evidence" value="ECO:0007669"/>
    <property type="project" value="InterPro"/>
</dbReference>
<dbReference type="OrthoDB" id="6125990at2759"/>
<sequence>MANLDENTTTFRHKFENIESYYLNQNGETIRASNSFVWTDIENDHFDRTLTSKEKGIISKTLSMEQLLESLSNMKKEEKLFVSFDWSLQSLCQSPVLAKVIIASTDNRKSKDSDRRILIIEQRVLTHAFEMLKDLLQDKTICKVMFCPRSDFTNFIQYGIRIENIFDMQACVQCVTAVKNDETGNLVMNESMPALDEICRMYDLPLQFHDNIPVTISSILCLIDINTHLTGRNGEWFKASERIKYLYNRRMVRIKRLTITHKRTLKEKSLQFQSFDIMLKTDCEEDCKMEECTAQQYKHGEAEDSAGGVHGNCNYVEKHIALKCKKESESALRSRYKEKRNILKIIRGGFNRAQYPSRNTRSEKCSKIKRGGFKSRRYSSRITRNMFTGKSLQICKGP</sequence>
<gene>
    <name evidence="2" type="ORF">MEDL_51418</name>
</gene>
<dbReference type="GO" id="GO:0008408">
    <property type="term" value="F:3'-5' exonuclease activity"/>
    <property type="evidence" value="ECO:0007669"/>
    <property type="project" value="InterPro"/>
</dbReference>
<name>A0A8S3U760_MYTED</name>
<dbReference type="InterPro" id="IPR012337">
    <property type="entry name" value="RNaseH-like_sf"/>
</dbReference>
<dbReference type="SUPFAM" id="SSF53098">
    <property type="entry name" value="Ribonuclease H-like"/>
    <property type="match status" value="1"/>
</dbReference>
<protein>
    <recommendedName>
        <fullName evidence="1">3'-5' exonuclease domain-containing protein</fullName>
    </recommendedName>
</protein>
<evidence type="ECO:0000313" key="3">
    <source>
        <dbReference type="Proteomes" id="UP000683360"/>
    </source>
</evidence>
<dbReference type="Pfam" id="PF01612">
    <property type="entry name" value="DNA_pol_A_exo1"/>
    <property type="match status" value="1"/>
</dbReference>
<comment type="caution">
    <text evidence="2">The sequence shown here is derived from an EMBL/GenBank/DDBJ whole genome shotgun (WGS) entry which is preliminary data.</text>
</comment>